<accession>A0AAD5BNS7</accession>
<evidence type="ECO:0000313" key="2">
    <source>
        <dbReference type="Proteomes" id="UP001206925"/>
    </source>
</evidence>
<feature type="non-terminal residue" evidence="1">
    <location>
        <position position="1"/>
    </location>
</feature>
<evidence type="ECO:0000313" key="1">
    <source>
        <dbReference type="EMBL" id="KAI7726787.1"/>
    </source>
</evidence>
<organism evidence="1 2">
    <name type="scientific">Ambrosia artemisiifolia</name>
    <name type="common">Common ragweed</name>
    <dbReference type="NCBI Taxonomy" id="4212"/>
    <lineage>
        <taxon>Eukaryota</taxon>
        <taxon>Viridiplantae</taxon>
        <taxon>Streptophyta</taxon>
        <taxon>Embryophyta</taxon>
        <taxon>Tracheophyta</taxon>
        <taxon>Spermatophyta</taxon>
        <taxon>Magnoliopsida</taxon>
        <taxon>eudicotyledons</taxon>
        <taxon>Gunneridae</taxon>
        <taxon>Pentapetalae</taxon>
        <taxon>asterids</taxon>
        <taxon>campanulids</taxon>
        <taxon>Asterales</taxon>
        <taxon>Asteraceae</taxon>
        <taxon>Asteroideae</taxon>
        <taxon>Heliantheae alliance</taxon>
        <taxon>Heliantheae</taxon>
        <taxon>Ambrosia</taxon>
    </lineage>
</organism>
<name>A0AAD5BNS7_AMBAR</name>
<dbReference type="Proteomes" id="UP001206925">
    <property type="component" value="Unassembled WGS sequence"/>
</dbReference>
<dbReference type="EMBL" id="JAMZMK010011534">
    <property type="protein sequence ID" value="KAI7726787.1"/>
    <property type="molecule type" value="Genomic_DNA"/>
</dbReference>
<keyword evidence="2" id="KW-1185">Reference proteome</keyword>
<reference evidence="1" key="1">
    <citation type="submission" date="2022-06" db="EMBL/GenBank/DDBJ databases">
        <title>Uncovering the hologenomic basis of an extraordinary plant invasion.</title>
        <authorList>
            <person name="Bieker V.C."/>
            <person name="Martin M.D."/>
            <person name="Gilbert T."/>
            <person name="Hodgins K."/>
            <person name="Battlay P."/>
            <person name="Petersen B."/>
            <person name="Wilson J."/>
        </authorList>
    </citation>
    <scope>NUCLEOTIDE SEQUENCE</scope>
    <source>
        <strain evidence="1">AA19_3_7</strain>
        <tissue evidence="1">Leaf</tissue>
    </source>
</reference>
<proteinExistence type="predicted"/>
<sequence length="84" mass="8984">EEVVVVVVRHPLPSPSTAASGCGYGAADVRRCLIRGFRWRCGFEDGGFEDGGVVVTGNHQWWRPLIQILGLRMVGYGADGGGVL</sequence>
<comment type="caution">
    <text evidence="1">The sequence shown here is derived from an EMBL/GenBank/DDBJ whole genome shotgun (WGS) entry which is preliminary data.</text>
</comment>
<dbReference type="AlphaFoldDB" id="A0AAD5BNS7"/>
<gene>
    <name evidence="1" type="ORF">M8C21_032958</name>
</gene>
<protein>
    <submittedName>
        <fullName evidence="1">Uncharacterized protein</fullName>
    </submittedName>
</protein>